<evidence type="ECO:0000259" key="2">
    <source>
        <dbReference type="Pfam" id="PF26409"/>
    </source>
</evidence>
<sequence>MEKRSDGDPRVLFAMNIILSAVFGTGIIWGLSFIEIATFSLINVVTLTLIIAAVTYAIVM</sequence>
<accession>G0LFZ5</accession>
<proteinExistence type="predicted"/>
<feature type="transmembrane region" description="Helical" evidence="1">
    <location>
        <begin position="40"/>
        <end position="59"/>
    </location>
</feature>
<dbReference type="EMBL" id="FR746099">
    <property type="protein sequence ID" value="CCC39015.1"/>
    <property type="molecule type" value="Genomic_DNA"/>
</dbReference>
<keyword evidence="1" id="KW-1133">Transmembrane helix</keyword>
<keyword evidence="1" id="KW-0812">Transmembrane</keyword>
<name>G0LFZ5_HALWC</name>
<feature type="domain" description="DUF8107" evidence="2">
    <location>
        <begin position="4"/>
        <end position="60"/>
    </location>
</feature>
<dbReference type="RefSeq" id="WP_014554973.1">
    <property type="nucleotide sequence ID" value="NC_017459.1"/>
</dbReference>
<keyword evidence="1" id="KW-0472">Membrane</keyword>
<dbReference type="Proteomes" id="UP000007954">
    <property type="component" value="Chromosome"/>
</dbReference>
<dbReference type="KEGG" id="hwc:Hqrw_1035"/>
<evidence type="ECO:0000313" key="3">
    <source>
        <dbReference type="EMBL" id="CCC39015.1"/>
    </source>
</evidence>
<dbReference type="Pfam" id="PF26409">
    <property type="entry name" value="DUF8107"/>
    <property type="match status" value="1"/>
</dbReference>
<dbReference type="InterPro" id="IPR058420">
    <property type="entry name" value="DUF8107"/>
</dbReference>
<protein>
    <recommendedName>
        <fullName evidence="2">DUF8107 domain-containing protein</fullName>
    </recommendedName>
</protein>
<dbReference type="AlphaFoldDB" id="G0LFZ5"/>
<feature type="transmembrane region" description="Helical" evidence="1">
    <location>
        <begin position="12"/>
        <end position="34"/>
    </location>
</feature>
<organism evidence="3 4">
    <name type="scientific">Haloquadratum walsbyi (strain DSM 16854 / JCM 12705 / C23)</name>
    <dbReference type="NCBI Taxonomy" id="768065"/>
    <lineage>
        <taxon>Archaea</taxon>
        <taxon>Methanobacteriati</taxon>
        <taxon>Methanobacteriota</taxon>
        <taxon>Stenosarchaea group</taxon>
        <taxon>Halobacteria</taxon>
        <taxon>Halobacteriales</taxon>
        <taxon>Haloferacaceae</taxon>
        <taxon>Haloquadratum</taxon>
    </lineage>
</organism>
<gene>
    <name evidence="3" type="ordered locus">Hqrw_1035</name>
</gene>
<dbReference type="OrthoDB" id="214676at2157"/>
<evidence type="ECO:0000313" key="4">
    <source>
        <dbReference type="Proteomes" id="UP000007954"/>
    </source>
</evidence>
<evidence type="ECO:0000256" key="1">
    <source>
        <dbReference type="SAM" id="Phobius"/>
    </source>
</evidence>
<dbReference type="GeneID" id="12445640"/>
<reference evidence="3 4" key="1">
    <citation type="journal article" date="2011" name="PLoS ONE">
        <title>Haloquadratum walsbyi: limited diversity in a global pond.</title>
        <authorList>
            <person name="Dyall-Smith M."/>
            <person name="Pfeiffer F."/>
            <person name="Klee K."/>
            <person name="Palm P."/>
            <person name="Gross K."/>
            <person name="Schuster S.C."/>
            <person name="Rampp M."/>
            <person name="Oesterhelt D."/>
        </authorList>
    </citation>
    <scope>NUCLEOTIDE SEQUENCE [LARGE SCALE GENOMIC DNA]</scope>
    <source>
        <strain evidence="4">DSM 16854 / JCM 12705 / C23</strain>
    </source>
</reference>
<dbReference type="HOGENOM" id="CLU_200164_0_0_2"/>